<proteinExistence type="predicted"/>
<protein>
    <submittedName>
        <fullName evidence="1">Uncharacterized protein</fullName>
    </submittedName>
</protein>
<sequence>MLYTSSEDEEEKVASLLSQLHLESSGVGEVLKRLILNTPNSESVAALVPTSSAINGGGNEILLRLLQVILEGRDEKAR</sequence>
<dbReference type="Proteomes" id="UP000036987">
    <property type="component" value="Unassembled WGS sequence"/>
</dbReference>
<dbReference type="UniPathway" id="UPA00143"/>
<keyword evidence="2" id="KW-1185">Reference proteome</keyword>
<evidence type="ECO:0000313" key="1">
    <source>
        <dbReference type="EMBL" id="KMZ66667.1"/>
    </source>
</evidence>
<dbReference type="GO" id="GO:0016567">
    <property type="term" value="P:protein ubiquitination"/>
    <property type="evidence" value="ECO:0007669"/>
    <property type="project" value="UniProtKB-UniPathway"/>
</dbReference>
<comment type="caution">
    <text evidence="1">The sequence shown here is derived from an EMBL/GenBank/DDBJ whole genome shotgun (WGS) entry which is preliminary data.</text>
</comment>
<evidence type="ECO:0000313" key="2">
    <source>
        <dbReference type="Proteomes" id="UP000036987"/>
    </source>
</evidence>
<reference evidence="2" key="1">
    <citation type="journal article" date="2016" name="Nature">
        <title>The genome of the seagrass Zostera marina reveals angiosperm adaptation to the sea.</title>
        <authorList>
            <person name="Olsen J.L."/>
            <person name="Rouze P."/>
            <person name="Verhelst B."/>
            <person name="Lin Y.-C."/>
            <person name="Bayer T."/>
            <person name="Collen J."/>
            <person name="Dattolo E."/>
            <person name="De Paoli E."/>
            <person name="Dittami S."/>
            <person name="Maumus F."/>
            <person name="Michel G."/>
            <person name="Kersting A."/>
            <person name="Lauritano C."/>
            <person name="Lohaus R."/>
            <person name="Toepel M."/>
            <person name="Tonon T."/>
            <person name="Vanneste K."/>
            <person name="Amirebrahimi M."/>
            <person name="Brakel J."/>
            <person name="Bostroem C."/>
            <person name="Chovatia M."/>
            <person name="Grimwood J."/>
            <person name="Jenkins J.W."/>
            <person name="Jueterbock A."/>
            <person name="Mraz A."/>
            <person name="Stam W.T."/>
            <person name="Tice H."/>
            <person name="Bornberg-Bauer E."/>
            <person name="Green P.J."/>
            <person name="Pearson G.A."/>
            <person name="Procaccini G."/>
            <person name="Duarte C.M."/>
            <person name="Schmutz J."/>
            <person name="Reusch T.B.H."/>
            <person name="Van de Peer Y."/>
        </authorList>
    </citation>
    <scope>NUCLEOTIDE SEQUENCE [LARGE SCALE GENOMIC DNA]</scope>
    <source>
        <strain evidence="2">cv. Finnish</strain>
    </source>
</reference>
<gene>
    <name evidence="1" type="ORF">ZOSMA_28G00230</name>
</gene>
<dbReference type="EMBL" id="LFYR01000958">
    <property type="protein sequence ID" value="KMZ66667.1"/>
    <property type="molecule type" value="Genomic_DNA"/>
</dbReference>
<name>A0A0K9PEL0_ZOSMR</name>
<dbReference type="AlphaFoldDB" id="A0A0K9PEL0"/>
<organism evidence="1 2">
    <name type="scientific">Zostera marina</name>
    <name type="common">Eelgrass</name>
    <dbReference type="NCBI Taxonomy" id="29655"/>
    <lineage>
        <taxon>Eukaryota</taxon>
        <taxon>Viridiplantae</taxon>
        <taxon>Streptophyta</taxon>
        <taxon>Embryophyta</taxon>
        <taxon>Tracheophyta</taxon>
        <taxon>Spermatophyta</taxon>
        <taxon>Magnoliopsida</taxon>
        <taxon>Liliopsida</taxon>
        <taxon>Zosteraceae</taxon>
        <taxon>Zostera</taxon>
    </lineage>
</organism>
<accession>A0A0K9PEL0</accession>